<evidence type="ECO:0000259" key="1">
    <source>
        <dbReference type="PROSITE" id="PS51819"/>
    </source>
</evidence>
<dbReference type="PROSITE" id="PS51819">
    <property type="entry name" value="VOC"/>
    <property type="match status" value="1"/>
</dbReference>
<name>A0A381Y9M1_9ZZZZ</name>
<dbReference type="Gene3D" id="3.10.180.10">
    <property type="entry name" value="2,3-Dihydroxybiphenyl 1,2-Dioxygenase, domain 1"/>
    <property type="match status" value="1"/>
</dbReference>
<dbReference type="EMBL" id="UINC01017701">
    <property type="protein sequence ID" value="SVA73694.1"/>
    <property type="molecule type" value="Genomic_DNA"/>
</dbReference>
<feature type="domain" description="VOC" evidence="1">
    <location>
        <begin position="16"/>
        <end position="138"/>
    </location>
</feature>
<dbReference type="SUPFAM" id="SSF54593">
    <property type="entry name" value="Glyoxalase/Bleomycin resistance protein/Dihydroxybiphenyl dioxygenase"/>
    <property type="match status" value="1"/>
</dbReference>
<dbReference type="InterPro" id="IPR029068">
    <property type="entry name" value="Glyas_Bleomycin-R_OHBP_Dase"/>
</dbReference>
<reference evidence="2" key="1">
    <citation type="submission" date="2018-05" db="EMBL/GenBank/DDBJ databases">
        <authorList>
            <person name="Lanie J.A."/>
            <person name="Ng W.-L."/>
            <person name="Kazmierczak K.M."/>
            <person name="Andrzejewski T.M."/>
            <person name="Davidsen T.M."/>
            <person name="Wayne K.J."/>
            <person name="Tettelin H."/>
            <person name="Glass J.I."/>
            <person name="Rusch D."/>
            <person name="Podicherti R."/>
            <person name="Tsui H.-C.T."/>
            <person name="Winkler M.E."/>
        </authorList>
    </citation>
    <scope>NUCLEOTIDE SEQUENCE</scope>
</reference>
<dbReference type="AlphaFoldDB" id="A0A381Y9M1"/>
<dbReference type="Pfam" id="PF00903">
    <property type="entry name" value="Glyoxalase"/>
    <property type="match status" value="1"/>
</dbReference>
<evidence type="ECO:0000313" key="2">
    <source>
        <dbReference type="EMBL" id="SVA73694.1"/>
    </source>
</evidence>
<proteinExistence type="predicted"/>
<dbReference type="InterPro" id="IPR004360">
    <property type="entry name" value="Glyas_Fos-R_dOase_dom"/>
</dbReference>
<sequence>MGEPWMSASQYGHSLRGLTVNLIVQNMARMLEFQQHVLEAKTVYEDPDFAVFEGYGAQWMAHADHTYDHNPLEALLTLNQPRGNLVELRIHGCDPDRAEQQAKQRGYQVVQTAADKPHGLREAYLRDAEGYLWVPDRPIAYPDS</sequence>
<organism evidence="2">
    <name type="scientific">marine metagenome</name>
    <dbReference type="NCBI Taxonomy" id="408172"/>
    <lineage>
        <taxon>unclassified sequences</taxon>
        <taxon>metagenomes</taxon>
        <taxon>ecological metagenomes</taxon>
    </lineage>
</organism>
<gene>
    <name evidence="2" type="ORF">METZ01_LOCUS126548</name>
</gene>
<dbReference type="InterPro" id="IPR037523">
    <property type="entry name" value="VOC_core"/>
</dbReference>
<accession>A0A381Y9M1</accession>
<protein>
    <recommendedName>
        <fullName evidence="1">VOC domain-containing protein</fullName>
    </recommendedName>
</protein>